<accession>A0A5B9WBC7</accession>
<proteinExistence type="predicted"/>
<evidence type="ECO:0000256" key="1">
    <source>
        <dbReference type="SAM" id="MobiDB-lite"/>
    </source>
</evidence>
<gene>
    <name evidence="2" type="ORF">OJF2_64540</name>
</gene>
<feature type="region of interest" description="Disordered" evidence="1">
    <location>
        <begin position="103"/>
        <end position="130"/>
    </location>
</feature>
<protein>
    <submittedName>
        <fullName evidence="2">Uncharacterized protein</fullName>
    </submittedName>
</protein>
<dbReference type="KEGG" id="agv:OJF2_64540"/>
<dbReference type="Proteomes" id="UP000324233">
    <property type="component" value="Chromosome"/>
</dbReference>
<evidence type="ECO:0000313" key="2">
    <source>
        <dbReference type="EMBL" id="QEH37862.1"/>
    </source>
</evidence>
<evidence type="ECO:0000313" key="3">
    <source>
        <dbReference type="Proteomes" id="UP000324233"/>
    </source>
</evidence>
<organism evidence="2 3">
    <name type="scientific">Aquisphaera giovannonii</name>
    <dbReference type="NCBI Taxonomy" id="406548"/>
    <lineage>
        <taxon>Bacteria</taxon>
        <taxon>Pseudomonadati</taxon>
        <taxon>Planctomycetota</taxon>
        <taxon>Planctomycetia</taxon>
        <taxon>Isosphaerales</taxon>
        <taxon>Isosphaeraceae</taxon>
        <taxon>Aquisphaera</taxon>
    </lineage>
</organism>
<name>A0A5B9WBC7_9BACT</name>
<dbReference type="EMBL" id="CP042997">
    <property type="protein sequence ID" value="QEH37862.1"/>
    <property type="molecule type" value="Genomic_DNA"/>
</dbReference>
<sequence>MCMYAMRHELLAGECSIRFSMESMAESNGIDGNQFRLRFNLSDRFEYDDDGRVVSMLRGSAGWDGGIVKVANVDLAVEMGGDVAPLMLIHTPASECTSVDKFTRQPPGRASRSRHSIVAGLPGTPREPVAAPIPVESWRAGRMLLRAMEMAEDGPERADAQGEVGRIG</sequence>
<keyword evidence="3" id="KW-1185">Reference proteome</keyword>
<dbReference type="AlphaFoldDB" id="A0A5B9WBC7"/>
<reference evidence="2 3" key="1">
    <citation type="submission" date="2019-08" db="EMBL/GenBank/DDBJ databases">
        <title>Deep-cultivation of Planctomycetes and their phenomic and genomic characterization uncovers novel biology.</title>
        <authorList>
            <person name="Wiegand S."/>
            <person name="Jogler M."/>
            <person name="Boedeker C."/>
            <person name="Pinto D."/>
            <person name="Vollmers J."/>
            <person name="Rivas-Marin E."/>
            <person name="Kohn T."/>
            <person name="Peeters S.H."/>
            <person name="Heuer A."/>
            <person name="Rast P."/>
            <person name="Oberbeckmann S."/>
            <person name="Bunk B."/>
            <person name="Jeske O."/>
            <person name="Meyerdierks A."/>
            <person name="Storesund J.E."/>
            <person name="Kallscheuer N."/>
            <person name="Luecker S."/>
            <person name="Lage O.M."/>
            <person name="Pohl T."/>
            <person name="Merkel B.J."/>
            <person name="Hornburger P."/>
            <person name="Mueller R.-W."/>
            <person name="Bruemmer F."/>
            <person name="Labrenz M."/>
            <person name="Spormann A.M."/>
            <person name="Op den Camp H."/>
            <person name="Overmann J."/>
            <person name="Amann R."/>
            <person name="Jetten M.S.M."/>
            <person name="Mascher T."/>
            <person name="Medema M.H."/>
            <person name="Devos D.P."/>
            <person name="Kaster A.-K."/>
            <person name="Ovreas L."/>
            <person name="Rohde M."/>
            <person name="Galperin M.Y."/>
            <person name="Jogler C."/>
        </authorList>
    </citation>
    <scope>NUCLEOTIDE SEQUENCE [LARGE SCALE GENOMIC DNA]</scope>
    <source>
        <strain evidence="2 3">OJF2</strain>
    </source>
</reference>